<dbReference type="Pfam" id="PF00395">
    <property type="entry name" value="SLH"/>
    <property type="match status" value="3"/>
</dbReference>
<dbReference type="PANTHER" id="PTHR43308">
    <property type="entry name" value="OUTER MEMBRANE PROTEIN ALPHA-RELATED"/>
    <property type="match status" value="1"/>
</dbReference>
<evidence type="ECO:0000256" key="2">
    <source>
        <dbReference type="SAM" id="SignalP"/>
    </source>
</evidence>
<dbReference type="KEGG" id="bpf:BpOF4_21149"/>
<sequence length="408" mass="45236">MKKTVKLLSATVLAGLLLFNTNAEASAQSFKDVATNHWAYSTIEQVANRGYIAGYPNGTFAPSNEVTRAEFAAFLSRIIPGESTKQHTFSDVPSNHWSTHAINKGLALGFINPNDFNNGRFEPNRTLTRAEMAKWMANGLAQIDEDYGQALKDTKDTLVPIPEYYGGQLKKPDVPYVAVSLGTGLLNGYQDDTFRPQGKTTRAEVAALLVRYLNVMQADAESFQGLEELRAVGTTGTNVEVTTNYEITEPFSNIRNKEIPHLRGIGSASVNRLIFLDGVGQKHNSIYSKMFVGERGAGSDQHIPVFVEKSFKASNSPNYNAYYNDYIQGLIYGSRLDVKNLNRFNLPGFDGYNFSNYMNSIAGTGKTYWEMTTVNRAPLGDSTFHHRSIFLNPNATVNGERFTITVRK</sequence>
<dbReference type="AlphaFoldDB" id="D3G1J9"/>
<dbReference type="PROSITE" id="PS51272">
    <property type="entry name" value="SLH"/>
    <property type="match status" value="3"/>
</dbReference>
<gene>
    <name evidence="4" type="ordered locus">BpOF4_21149</name>
</gene>
<feature type="domain" description="SLH" evidence="3">
    <location>
        <begin position="160"/>
        <end position="223"/>
    </location>
</feature>
<evidence type="ECO:0000313" key="4">
    <source>
        <dbReference type="EMBL" id="ADC52225.1"/>
    </source>
</evidence>
<evidence type="ECO:0000313" key="5">
    <source>
        <dbReference type="Proteomes" id="UP000001544"/>
    </source>
</evidence>
<dbReference type="RefSeq" id="WP_012961134.1">
    <property type="nucleotide sequence ID" value="NC_013792.1"/>
</dbReference>
<dbReference type="EMBL" id="CP001879">
    <property type="protein sequence ID" value="ADC52225.1"/>
    <property type="molecule type" value="Genomic_DNA"/>
</dbReference>
<evidence type="ECO:0000259" key="3">
    <source>
        <dbReference type="PROSITE" id="PS51272"/>
    </source>
</evidence>
<geneLocation type="plasmid" evidence="4 5">
    <name>pBpOF4-01</name>
</geneLocation>
<reference evidence="4 5" key="1">
    <citation type="journal article" date="2011" name="Environ. Microbiol.">
        <title>Genome of alkaliphilic Bacillus pseudofirmus OF4 reveals adaptations that support the ability to grow in an external pH range from 7.5 to 11.4.</title>
        <authorList>
            <person name="Janto B."/>
            <person name="Ahmed A."/>
            <person name="Ito M."/>
            <person name="Liu J."/>
            <person name="Hicks D.B."/>
            <person name="Pagni S."/>
            <person name="Fackelmayer O.J."/>
            <person name="Smith T.A."/>
            <person name="Earl J."/>
            <person name="Elbourne L.D."/>
            <person name="Hassan K."/>
            <person name="Paulsen I.T."/>
            <person name="Kolsto A.B."/>
            <person name="Tourasse N.J."/>
            <person name="Ehrlich G.D."/>
            <person name="Boissy R."/>
            <person name="Ivey D.M."/>
            <person name="Li G."/>
            <person name="Xue Y."/>
            <person name="Ma Y."/>
            <person name="Hu F.Z."/>
            <person name="Krulwich T.A."/>
        </authorList>
    </citation>
    <scope>NUCLEOTIDE SEQUENCE [LARGE SCALE GENOMIC DNA]</scope>
    <source>
        <strain evidence="5">ATCC BAA-2126 / JCM 17055 / OF4</strain>
    </source>
</reference>
<keyword evidence="5" id="KW-1185">Reference proteome</keyword>
<name>D3G1J9_ALKPO</name>
<dbReference type="eggNOG" id="COG3210">
    <property type="taxonomic scope" value="Bacteria"/>
</dbReference>
<protein>
    <submittedName>
        <fullName evidence="4">S-layer like protein</fullName>
    </submittedName>
</protein>
<organism evidence="4 5">
    <name type="scientific">Alkalihalophilus pseudofirmus (strain ATCC BAA-2126 / JCM 17055 / OF4)</name>
    <name type="common">Bacillus pseudofirmus</name>
    <dbReference type="NCBI Taxonomy" id="398511"/>
    <lineage>
        <taxon>Bacteria</taxon>
        <taxon>Bacillati</taxon>
        <taxon>Bacillota</taxon>
        <taxon>Bacilli</taxon>
        <taxon>Bacillales</taxon>
        <taxon>Bacillaceae</taxon>
        <taxon>Alkalihalophilus</taxon>
    </lineage>
</organism>
<accession>D3G1J9</accession>
<feature type="chain" id="PRO_5003043958" evidence="2">
    <location>
        <begin position="26"/>
        <end position="408"/>
    </location>
</feature>
<dbReference type="HOGENOM" id="CLU_665398_0_0_9"/>
<dbReference type="InterPro" id="IPR001119">
    <property type="entry name" value="SLH_dom"/>
</dbReference>
<feature type="signal peptide" evidence="2">
    <location>
        <begin position="1"/>
        <end position="25"/>
    </location>
</feature>
<proteinExistence type="predicted"/>
<keyword evidence="1 2" id="KW-0732">Signal</keyword>
<dbReference type="InterPro" id="IPR051465">
    <property type="entry name" value="Cell_Envelope_Struct_Comp"/>
</dbReference>
<dbReference type="Proteomes" id="UP000001544">
    <property type="component" value="Plasmid pBpOF4-01"/>
</dbReference>
<feature type="domain" description="SLH" evidence="3">
    <location>
        <begin position="26"/>
        <end position="89"/>
    </location>
</feature>
<feature type="domain" description="SLH" evidence="3">
    <location>
        <begin position="90"/>
        <end position="150"/>
    </location>
</feature>
<keyword evidence="4" id="KW-0614">Plasmid</keyword>
<dbReference type="PANTHER" id="PTHR43308:SF5">
    <property type="entry name" value="S-LAYER PROTEIN _ PEPTIDOGLYCAN ENDO-BETA-N-ACETYLGLUCOSAMINIDASE"/>
    <property type="match status" value="1"/>
</dbReference>
<evidence type="ECO:0000256" key="1">
    <source>
        <dbReference type="ARBA" id="ARBA00022729"/>
    </source>
</evidence>